<organism evidence="9 10">
    <name type="scientific">Ramazzottius varieornatus</name>
    <name type="common">Water bear</name>
    <name type="synonym">Tardigrade</name>
    <dbReference type="NCBI Taxonomy" id="947166"/>
    <lineage>
        <taxon>Eukaryota</taxon>
        <taxon>Metazoa</taxon>
        <taxon>Ecdysozoa</taxon>
        <taxon>Tardigrada</taxon>
        <taxon>Eutardigrada</taxon>
        <taxon>Parachela</taxon>
        <taxon>Hypsibioidea</taxon>
        <taxon>Ramazzottiidae</taxon>
        <taxon>Ramazzottius</taxon>
    </lineage>
</organism>
<dbReference type="InterPro" id="IPR036259">
    <property type="entry name" value="MFS_trans_sf"/>
</dbReference>
<dbReference type="EMBL" id="BDGG01000012">
    <property type="protein sequence ID" value="GAV05682.1"/>
    <property type="molecule type" value="Genomic_DNA"/>
</dbReference>
<dbReference type="PROSITE" id="PS50850">
    <property type="entry name" value="MFS"/>
    <property type="match status" value="1"/>
</dbReference>
<dbReference type="Gene3D" id="1.20.1250.20">
    <property type="entry name" value="MFS general substrate transporter like domains"/>
    <property type="match status" value="2"/>
</dbReference>
<feature type="transmembrane region" description="Helical" evidence="7">
    <location>
        <begin position="133"/>
        <end position="153"/>
    </location>
</feature>
<keyword evidence="2" id="KW-0813">Transport</keyword>
<dbReference type="GO" id="GO:0022857">
    <property type="term" value="F:transmembrane transporter activity"/>
    <property type="evidence" value="ECO:0007669"/>
    <property type="project" value="InterPro"/>
</dbReference>
<dbReference type="PANTHER" id="PTHR23506:SF26">
    <property type="entry name" value="MFS-TYPE TRANSPORTER SLC18B1"/>
    <property type="match status" value="1"/>
</dbReference>
<evidence type="ECO:0000313" key="10">
    <source>
        <dbReference type="Proteomes" id="UP000186922"/>
    </source>
</evidence>
<evidence type="ECO:0000256" key="2">
    <source>
        <dbReference type="ARBA" id="ARBA00022448"/>
    </source>
</evidence>
<evidence type="ECO:0000256" key="6">
    <source>
        <dbReference type="SAM" id="MobiDB-lite"/>
    </source>
</evidence>
<keyword evidence="3 7" id="KW-0812">Transmembrane</keyword>
<feature type="transmembrane region" description="Helical" evidence="7">
    <location>
        <begin position="95"/>
        <end position="121"/>
    </location>
</feature>
<feature type="transmembrane region" description="Helical" evidence="7">
    <location>
        <begin position="187"/>
        <end position="209"/>
    </location>
</feature>
<feature type="transmembrane region" description="Helical" evidence="7">
    <location>
        <begin position="328"/>
        <end position="353"/>
    </location>
</feature>
<dbReference type="Pfam" id="PF07690">
    <property type="entry name" value="MFS_1"/>
    <property type="match status" value="1"/>
</dbReference>
<feature type="transmembrane region" description="Helical" evidence="7">
    <location>
        <begin position="221"/>
        <end position="240"/>
    </location>
</feature>
<feature type="transmembrane region" description="Helical" evidence="7">
    <location>
        <begin position="365"/>
        <end position="386"/>
    </location>
</feature>
<sequence length="524" mass="56573">MFSRKSSSHNLLFRKPITRSVTFTHISTLREEDEDGEAQEPMSTLSGHSGPGGSHLMSASMPVFKTPINLEEEEEESKAGGLRWFRELTNRSKSLIAILCLANFSATVFYSCIAPFFPSYAAMKGATETEVGLIFGCFQLVIFVMSPLWGIALPKIGAKFMFVTGILTTGVAAVLMGFLEYCPAGRTFVAMCFAIRLVDAVGVSAFMTASFSIIASQFPNAISTVFGACETFNGLGYTLGPPIGGALYQIGGFLLPFAVLGSLVCCCGIASWLLFPSFETSNEKEEAPSYRKYFMLPGVWVSLASVFCATLGLGFLDAMYGPHLEAFHITPAVVGAIFLLPSVLYFLCAPFLGVRIDRHGRAAEYMVAGAMISGACYLFMGPAPFLNLQGKLWVLIIANIVLGLGTCCQLIPPFSKNLEVTIKAGFVDNFETHGMVSGALSSATALGAFVGPAAGGFAVENLGFSWTVTGIAFFQLFVATATVLYMIYEKRPKRRPKITFSTEVDPEDDEVDEANEKTPLMFHI</sequence>
<protein>
    <recommendedName>
        <fullName evidence="8">Major facilitator superfamily (MFS) profile domain-containing protein</fullName>
    </recommendedName>
</protein>
<dbReference type="InterPro" id="IPR020846">
    <property type="entry name" value="MFS_dom"/>
</dbReference>
<keyword evidence="10" id="KW-1185">Reference proteome</keyword>
<name>A0A1D1VW37_RAMVA</name>
<feature type="region of interest" description="Disordered" evidence="6">
    <location>
        <begin position="29"/>
        <end position="52"/>
    </location>
</feature>
<evidence type="ECO:0000259" key="8">
    <source>
        <dbReference type="PROSITE" id="PS50850"/>
    </source>
</evidence>
<feature type="transmembrane region" description="Helical" evidence="7">
    <location>
        <begin position="464"/>
        <end position="488"/>
    </location>
</feature>
<dbReference type="InterPro" id="IPR050930">
    <property type="entry name" value="MFS_Vesicular_Transporter"/>
</dbReference>
<dbReference type="InterPro" id="IPR011701">
    <property type="entry name" value="MFS"/>
</dbReference>
<dbReference type="Proteomes" id="UP000186922">
    <property type="component" value="Unassembled WGS sequence"/>
</dbReference>
<dbReference type="SUPFAM" id="SSF103473">
    <property type="entry name" value="MFS general substrate transporter"/>
    <property type="match status" value="1"/>
</dbReference>
<keyword evidence="5 7" id="KW-0472">Membrane</keyword>
<evidence type="ECO:0000256" key="5">
    <source>
        <dbReference type="ARBA" id="ARBA00023136"/>
    </source>
</evidence>
<feature type="domain" description="Major facilitator superfamily (MFS) profile" evidence="8">
    <location>
        <begin position="95"/>
        <end position="493"/>
    </location>
</feature>
<feature type="transmembrane region" description="Helical" evidence="7">
    <location>
        <begin position="294"/>
        <end position="316"/>
    </location>
</feature>
<dbReference type="STRING" id="947166.A0A1D1VW37"/>
<evidence type="ECO:0000256" key="7">
    <source>
        <dbReference type="SAM" id="Phobius"/>
    </source>
</evidence>
<feature type="transmembrane region" description="Helical" evidence="7">
    <location>
        <begin position="246"/>
        <end position="274"/>
    </location>
</feature>
<dbReference type="GO" id="GO:0016020">
    <property type="term" value="C:membrane"/>
    <property type="evidence" value="ECO:0007669"/>
    <property type="project" value="UniProtKB-SubCell"/>
</dbReference>
<dbReference type="OrthoDB" id="446368at2759"/>
<comment type="subcellular location">
    <subcellularLocation>
        <location evidence="1">Membrane</location>
        <topology evidence="1">Multi-pass membrane protein</topology>
    </subcellularLocation>
</comment>
<evidence type="ECO:0000256" key="1">
    <source>
        <dbReference type="ARBA" id="ARBA00004141"/>
    </source>
</evidence>
<feature type="transmembrane region" description="Helical" evidence="7">
    <location>
        <begin position="160"/>
        <end position="181"/>
    </location>
</feature>
<proteinExistence type="predicted"/>
<feature type="transmembrane region" description="Helical" evidence="7">
    <location>
        <begin position="435"/>
        <end position="458"/>
    </location>
</feature>
<keyword evidence="4 7" id="KW-1133">Transmembrane helix</keyword>
<evidence type="ECO:0000256" key="4">
    <source>
        <dbReference type="ARBA" id="ARBA00022989"/>
    </source>
</evidence>
<dbReference type="PANTHER" id="PTHR23506">
    <property type="entry name" value="GH10249P"/>
    <property type="match status" value="1"/>
</dbReference>
<reference evidence="9 10" key="1">
    <citation type="journal article" date="2016" name="Nat. Commun.">
        <title>Extremotolerant tardigrade genome and improved radiotolerance of human cultured cells by tardigrade-unique protein.</title>
        <authorList>
            <person name="Hashimoto T."/>
            <person name="Horikawa D.D."/>
            <person name="Saito Y."/>
            <person name="Kuwahara H."/>
            <person name="Kozuka-Hata H."/>
            <person name="Shin-I T."/>
            <person name="Minakuchi Y."/>
            <person name="Ohishi K."/>
            <person name="Motoyama A."/>
            <person name="Aizu T."/>
            <person name="Enomoto A."/>
            <person name="Kondo K."/>
            <person name="Tanaka S."/>
            <person name="Hara Y."/>
            <person name="Koshikawa S."/>
            <person name="Sagara H."/>
            <person name="Miura T."/>
            <person name="Yokobori S."/>
            <person name="Miyagawa K."/>
            <person name="Suzuki Y."/>
            <person name="Kubo T."/>
            <person name="Oyama M."/>
            <person name="Kohara Y."/>
            <person name="Fujiyama A."/>
            <person name="Arakawa K."/>
            <person name="Katayama T."/>
            <person name="Toyoda A."/>
            <person name="Kunieda T."/>
        </authorList>
    </citation>
    <scope>NUCLEOTIDE SEQUENCE [LARGE SCALE GENOMIC DNA]</scope>
    <source>
        <strain evidence="9 10">YOKOZUNA-1</strain>
    </source>
</reference>
<evidence type="ECO:0000313" key="9">
    <source>
        <dbReference type="EMBL" id="GAV05682.1"/>
    </source>
</evidence>
<accession>A0A1D1VW37</accession>
<comment type="caution">
    <text evidence="9">The sequence shown here is derived from an EMBL/GenBank/DDBJ whole genome shotgun (WGS) entry which is preliminary data.</text>
</comment>
<evidence type="ECO:0000256" key="3">
    <source>
        <dbReference type="ARBA" id="ARBA00022692"/>
    </source>
</evidence>
<gene>
    <name evidence="9" type="primary">RvY_15775-1</name>
    <name evidence="9" type="synonym">RvY_15775.1</name>
    <name evidence="9" type="ORF">RvY_15775</name>
</gene>
<dbReference type="AlphaFoldDB" id="A0A1D1VW37"/>
<feature type="transmembrane region" description="Helical" evidence="7">
    <location>
        <begin position="392"/>
        <end position="414"/>
    </location>
</feature>